<evidence type="ECO:0000256" key="1">
    <source>
        <dbReference type="ARBA" id="ARBA00004651"/>
    </source>
</evidence>
<evidence type="ECO:0000256" key="3">
    <source>
        <dbReference type="ARBA" id="ARBA00022692"/>
    </source>
</evidence>
<name>A0A844XG06_9SPHN</name>
<comment type="subcellular location">
    <subcellularLocation>
        <location evidence="1">Cell membrane</location>
        <topology evidence="1">Multi-pass membrane protein</topology>
    </subcellularLocation>
</comment>
<feature type="transmembrane region" description="Helical" evidence="6">
    <location>
        <begin position="58"/>
        <end position="75"/>
    </location>
</feature>
<protein>
    <recommendedName>
        <fullName evidence="7">Prepilin type IV endopeptidase peptidase domain-containing protein</fullName>
    </recommendedName>
</protein>
<gene>
    <name evidence="8" type="ORF">GRF63_13625</name>
</gene>
<dbReference type="PANTHER" id="PTHR36506:SF1">
    <property type="entry name" value="PREFLAGELLIN PEPTIDASE"/>
    <property type="match status" value="1"/>
</dbReference>
<reference evidence="8 9" key="1">
    <citation type="submission" date="2019-12" db="EMBL/GenBank/DDBJ databases">
        <authorList>
            <person name="Lee S.D."/>
        </authorList>
    </citation>
    <scope>NUCLEOTIDE SEQUENCE [LARGE SCALE GENOMIC DNA]</scope>
    <source>
        <strain evidence="8 9">GH3-10</strain>
    </source>
</reference>
<evidence type="ECO:0000313" key="8">
    <source>
        <dbReference type="EMBL" id="MWV28946.1"/>
    </source>
</evidence>
<dbReference type="GO" id="GO:0005886">
    <property type="term" value="C:plasma membrane"/>
    <property type="evidence" value="ECO:0007669"/>
    <property type="project" value="UniProtKB-SubCell"/>
</dbReference>
<dbReference type="Gene3D" id="1.20.120.1220">
    <property type="match status" value="1"/>
</dbReference>
<organism evidence="8 9">
    <name type="scientific">Aurantiacibacter rhizosphaerae</name>
    <dbReference type="NCBI Taxonomy" id="2691582"/>
    <lineage>
        <taxon>Bacteria</taxon>
        <taxon>Pseudomonadati</taxon>
        <taxon>Pseudomonadota</taxon>
        <taxon>Alphaproteobacteria</taxon>
        <taxon>Sphingomonadales</taxon>
        <taxon>Erythrobacteraceae</taxon>
        <taxon>Aurantiacibacter</taxon>
    </lineage>
</organism>
<comment type="caution">
    <text evidence="8">The sequence shown here is derived from an EMBL/GenBank/DDBJ whole genome shotgun (WGS) entry which is preliminary data.</text>
</comment>
<dbReference type="PANTHER" id="PTHR36506">
    <property type="entry name" value="PREFLAGELLIN PEPTIDASE"/>
    <property type="match status" value="1"/>
</dbReference>
<evidence type="ECO:0000256" key="5">
    <source>
        <dbReference type="ARBA" id="ARBA00023136"/>
    </source>
</evidence>
<keyword evidence="3 6" id="KW-0812">Transmembrane</keyword>
<dbReference type="GO" id="GO:0004190">
    <property type="term" value="F:aspartic-type endopeptidase activity"/>
    <property type="evidence" value="ECO:0007669"/>
    <property type="project" value="InterPro"/>
</dbReference>
<evidence type="ECO:0000256" key="2">
    <source>
        <dbReference type="ARBA" id="ARBA00022475"/>
    </source>
</evidence>
<evidence type="ECO:0000259" key="7">
    <source>
        <dbReference type="Pfam" id="PF01478"/>
    </source>
</evidence>
<feature type="domain" description="Prepilin type IV endopeptidase peptidase" evidence="7">
    <location>
        <begin position="7"/>
        <end position="110"/>
    </location>
</feature>
<accession>A0A844XG06</accession>
<dbReference type="Proteomes" id="UP000461409">
    <property type="component" value="Unassembled WGS sequence"/>
</dbReference>
<evidence type="ECO:0000256" key="6">
    <source>
        <dbReference type="SAM" id="Phobius"/>
    </source>
</evidence>
<dbReference type="RefSeq" id="WP_160486591.1">
    <property type="nucleotide sequence ID" value="NZ_WUBR01000003.1"/>
</dbReference>
<dbReference type="InterPro" id="IPR052218">
    <property type="entry name" value="Preflagellin_Peptidase"/>
</dbReference>
<dbReference type="EMBL" id="WUBR01000003">
    <property type="protein sequence ID" value="MWV28946.1"/>
    <property type="molecule type" value="Genomic_DNA"/>
</dbReference>
<sequence length="144" mass="15117">MELIGALVLAAFACVAAIWDIRSRRIPNWLNLCVLVGGIIMIAVNWSTAEPLSHLMHFGLALAGAMLLFALGLWGGGDAKFYAATAIWFSLGKALTFLIVTAAAGAIVVIATGLISTAMKKKGWRKEIPYGVAIATGAIVTAFV</sequence>
<keyword evidence="9" id="KW-1185">Reference proteome</keyword>
<evidence type="ECO:0000313" key="9">
    <source>
        <dbReference type="Proteomes" id="UP000461409"/>
    </source>
</evidence>
<dbReference type="InterPro" id="IPR000045">
    <property type="entry name" value="Prepilin_IV_endopep_pep"/>
</dbReference>
<keyword evidence="2" id="KW-1003">Cell membrane</keyword>
<proteinExistence type="predicted"/>
<feature type="transmembrane region" description="Helical" evidence="6">
    <location>
        <begin position="95"/>
        <end position="116"/>
    </location>
</feature>
<dbReference type="Pfam" id="PF01478">
    <property type="entry name" value="Peptidase_A24"/>
    <property type="match status" value="1"/>
</dbReference>
<reference evidence="8 9" key="2">
    <citation type="submission" date="2020-02" db="EMBL/GenBank/DDBJ databases">
        <title>Erythrobacter dongmakensis sp. nov., isolated from a tidal mudflat.</title>
        <authorList>
            <person name="Kim I.S."/>
        </authorList>
    </citation>
    <scope>NUCLEOTIDE SEQUENCE [LARGE SCALE GENOMIC DNA]</scope>
    <source>
        <strain evidence="8 9">GH3-10</strain>
    </source>
</reference>
<dbReference type="AlphaFoldDB" id="A0A844XG06"/>
<keyword evidence="5 6" id="KW-0472">Membrane</keyword>
<feature type="transmembrane region" description="Helical" evidence="6">
    <location>
        <begin position="26"/>
        <end position="46"/>
    </location>
</feature>
<evidence type="ECO:0000256" key="4">
    <source>
        <dbReference type="ARBA" id="ARBA00022989"/>
    </source>
</evidence>
<keyword evidence="4 6" id="KW-1133">Transmembrane helix</keyword>